<dbReference type="AlphaFoldDB" id="A0A6A6HP75"/>
<dbReference type="Proteomes" id="UP000800092">
    <property type="component" value="Unassembled WGS sequence"/>
</dbReference>
<accession>A0A6A6HP75</accession>
<dbReference type="PRINTS" id="PR00080">
    <property type="entry name" value="SDRFAMILY"/>
</dbReference>
<dbReference type="Pfam" id="PF13561">
    <property type="entry name" value="adh_short_C2"/>
    <property type="match status" value="1"/>
</dbReference>
<evidence type="ECO:0000256" key="1">
    <source>
        <dbReference type="ARBA" id="ARBA00006484"/>
    </source>
</evidence>
<dbReference type="Gene3D" id="3.40.50.720">
    <property type="entry name" value="NAD(P)-binding Rossmann-like Domain"/>
    <property type="match status" value="1"/>
</dbReference>
<evidence type="ECO:0000313" key="3">
    <source>
        <dbReference type="EMBL" id="KAF2239659.1"/>
    </source>
</evidence>
<dbReference type="PANTHER" id="PTHR42760:SF103">
    <property type="entry name" value="SHORT-CHAIN DEHYDROGENASE_REDUCTASE SDR"/>
    <property type="match status" value="1"/>
</dbReference>
<dbReference type="InterPro" id="IPR002347">
    <property type="entry name" value="SDR_fam"/>
</dbReference>
<keyword evidence="2" id="KW-0521">NADP</keyword>
<keyword evidence="4" id="KW-1185">Reference proteome</keyword>
<organism evidence="3 4">
    <name type="scientific">Viridothelium virens</name>
    <name type="common">Speckled blister lichen</name>
    <name type="synonym">Trypethelium virens</name>
    <dbReference type="NCBI Taxonomy" id="1048519"/>
    <lineage>
        <taxon>Eukaryota</taxon>
        <taxon>Fungi</taxon>
        <taxon>Dikarya</taxon>
        <taxon>Ascomycota</taxon>
        <taxon>Pezizomycotina</taxon>
        <taxon>Dothideomycetes</taxon>
        <taxon>Dothideomycetes incertae sedis</taxon>
        <taxon>Trypetheliales</taxon>
        <taxon>Trypetheliaceae</taxon>
        <taxon>Viridothelium</taxon>
    </lineage>
</organism>
<dbReference type="PANTHER" id="PTHR42760">
    <property type="entry name" value="SHORT-CHAIN DEHYDROGENASES/REDUCTASES FAMILY MEMBER"/>
    <property type="match status" value="1"/>
</dbReference>
<protein>
    <submittedName>
        <fullName evidence="3">NAD(P)-binding protein</fullName>
    </submittedName>
</protein>
<proteinExistence type="inferred from homology"/>
<sequence>MRFRQTSKYDTQLAAGLHPTLQSFTLEGKIAVVTGGARGLGYSMAQGLLESGISGLVIMDRNRELGEEAVVALSAETDIDIRFYKVDVRDEASTKEAISNAVSHFGTPHILVNSAGIAESNIKAEEYDIDKFNHQIGTNLGGTFVIAKTVGKAMIEAKISGSMIFIASMSGSIVNYPQNQCSYNASKAGVIQLAKNLVAERARYNIRVNAITPGYMDTALNRTKDLTAQKEMWIAQTPQKRLGRVDGLNGLAVFLASDASSFMAGANIAIDGGCIAW</sequence>
<dbReference type="PRINTS" id="PR00081">
    <property type="entry name" value="GDHRDH"/>
</dbReference>
<dbReference type="SUPFAM" id="SSF51735">
    <property type="entry name" value="NAD(P)-binding Rossmann-fold domains"/>
    <property type="match status" value="1"/>
</dbReference>
<dbReference type="EMBL" id="ML991772">
    <property type="protein sequence ID" value="KAF2239659.1"/>
    <property type="molecule type" value="Genomic_DNA"/>
</dbReference>
<gene>
    <name evidence="3" type="ORF">EV356DRAFT_572434</name>
</gene>
<evidence type="ECO:0000256" key="2">
    <source>
        <dbReference type="ARBA" id="ARBA00022857"/>
    </source>
</evidence>
<dbReference type="GO" id="GO:0016616">
    <property type="term" value="F:oxidoreductase activity, acting on the CH-OH group of donors, NAD or NADP as acceptor"/>
    <property type="evidence" value="ECO:0007669"/>
    <property type="project" value="TreeGrafter"/>
</dbReference>
<reference evidence="3" key="1">
    <citation type="journal article" date="2020" name="Stud. Mycol.">
        <title>101 Dothideomycetes genomes: a test case for predicting lifestyles and emergence of pathogens.</title>
        <authorList>
            <person name="Haridas S."/>
            <person name="Albert R."/>
            <person name="Binder M."/>
            <person name="Bloem J."/>
            <person name="Labutti K."/>
            <person name="Salamov A."/>
            <person name="Andreopoulos B."/>
            <person name="Baker S."/>
            <person name="Barry K."/>
            <person name="Bills G."/>
            <person name="Bluhm B."/>
            <person name="Cannon C."/>
            <person name="Castanera R."/>
            <person name="Culley D."/>
            <person name="Daum C."/>
            <person name="Ezra D."/>
            <person name="Gonzalez J."/>
            <person name="Henrissat B."/>
            <person name="Kuo A."/>
            <person name="Liang C."/>
            <person name="Lipzen A."/>
            <person name="Lutzoni F."/>
            <person name="Magnuson J."/>
            <person name="Mondo S."/>
            <person name="Nolan M."/>
            <person name="Ohm R."/>
            <person name="Pangilinan J."/>
            <person name="Park H.-J."/>
            <person name="Ramirez L."/>
            <person name="Alfaro M."/>
            <person name="Sun H."/>
            <person name="Tritt A."/>
            <person name="Yoshinaga Y."/>
            <person name="Zwiers L.-H."/>
            <person name="Turgeon B."/>
            <person name="Goodwin S."/>
            <person name="Spatafora J."/>
            <person name="Crous P."/>
            <person name="Grigoriev I."/>
        </authorList>
    </citation>
    <scope>NUCLEOTIDE SEQUENCE</scope>
    <source>
        <strain evidence="3">Tuck. ex Michener</strain>
    </source>
</reference>
<evidence type="ECO:0000313" key="4">
    <source>
        <dbReference type="Proteomes" id="UP000800092"/>
    </source>
</evidence>
<comment type="similarity">
    <text evidence="1">Belongs to the short-chain dehydrogenases/reductases (SDR) family.</text>
</comment>
<dbReference type="FunFam" id="3.40.50.720:FF:000084">
    <property type="entry name" value="Short-chain dehydrogenase reductase"/>
    <property type="match status" value="1"/>
</dbReference>
<dbReference type="InterPro" id="IPR036291">
    <property type="entry name" value="NAD(P)-bd_dom_sf"/>
</dbReference>
<dbReference type="OrthoDB" id="1888931at2759"/>
<name>A0A6A6HP75_VIRVR</name>